<protein>
    <submittedName>
        <fullName evidence="2">Uncharacterized protein LOC136079726</fullName>
    </submittedName>
</protein>
<gene>
    <name evidence="2" type="primary">LOC136079726</name>
</gene>
<accession>A0ABM4BSB3</accession>
<dbReference type="GeneID" id="136079726"/>
<name>A0ABM4BSB3_HYDVU</name>
<sequence length="305" mass="35108">MALNSVSRAAMAVSSDENFDEIYKKRFQKYCRLLTKEKELLHRMSSHQIQSLEGSNENGDISSQKLNYLIPHSRRTSDGTLNNSRIIHLDPKSISTSCELLAMKSEEKSALMKRSSSEEVLSLNFQKNSTGFLQNFYPQQNLNAALKERSVSAINSSYCKKEPVITLINDHADGQDFEQQRSFQEHSYKVVTKIHRTQSYEQLLEGTKKISLDNSRQLEFKSNGLRKSYYNTLVTSSQRNLQEQNIRNNVEKQRVRCITPKLEKRLADANIKSAKRAEVLRKLDEDFSKANRLIKVFKSTESINT</sequence>
<dbReference type="Proteomes" id="UP001652625">
    <property type="component" value="Chromosome 04"/>
</dbReference>
<keyword evidence="1" id="KW-1185">Reference proteome</keyword>
<evidence type="ECO:0000313" key="1">
    <source>
        <dbReference type="Proteomes" id="UP001652625"/>
    </source>
</evidence>
<organism evidence="1 2">
    <name type="scientific">Hydra vulgaris</name>
    <name type="common">Hydra</name>
    <name type="synonym">Hydra attenuata</name>
    <dbReference type="NCBI Taxonomy" id="6087"/>
    <lineage>
        <taxon>Eukaryota</taxon>
        <taxon>Metazoa</taxon>
        <taxon>Cnidaria</taxon>
        <taxon>Hydrozoa</taxon>
        <taxon>Hydroidolina</taxon>
        <taxon>Anthoathecata</taxon>
        <taxon>Aplanulata</taxon>
        <taxon>Hydridae</taxon>
        <taxon>Hydra</taxon>
    </lineage>
</organism>
<proteinExistence type="predicted"/>
<dbReference type="RefSeq" id="XP_065652043.1">
    <property type="nucleotide sequence ID" value="XM_065795971.1"/>
</dbReference>
<evidence type="ECO:0000313" key="2">
    <source>
        <dbReference type="RefSeq" id="XP_065652043.1"/>
    </source>
</evidence>
<reference evidence="2" key="1">
    <citation type="submission" date="2025-08" db="UniProtKB">
        <authorList>
            <consortium name="RefSeq"/>
        </authorList>
    </citation>
    <scope>IDENTIFICATION</scope>
</reference>